<evidence type="ECO:0000313" key="1">
    <source>
        <dbReference type="EMBL" id="CCD46293.1"/>
    </source>
</evidence>
<sequence>MISRNEVGEEGDSTFNDQAVHTGVEEYMKKYSSHPTPNFINGNCEFVTPYYIDLLS</sequence>
<dbReference type="InParanoid" id="G2Y0X8"/>
<protein>
    <submittedName>
        <fullName evidence="1">Uncharacterized protein</fullName>
    </submittedName>
</protein>
<organism evidence="1 2">
    <name type="scientific">Botryotinia fuckeliana (strain T4)</name>
    <name type="common">Noble rot fungus</name>
    <name type="synonym">Botrytis cinerea</name>
    <dbReference type="NCBI Taxonomy" id="999810"/>
    <lineage>
        <taxon>Eukaryota</taxon>
        <taxon>Fungi</taxon>
        <taxon>Dikarya</taxon>
        <taxon>Ascomycota</taxon>
        <taxon>Pezizomycotina</taxon>
        <taxon>Leotiomycetes</taxon>
        <taxon>Helotiales</taxon>
        <taxon>Sclerotiniaceae</taxon>
        <taxon>Botrytis</taxon>
    </lineage>
</organism>
<dbReference type="Proteomes" id="UP000008177">
    <property type="component" value="Unplaced contigs"/>
</dbReference>
<proteinExistence type="predicted"/>
<dbReference type="EMBL" id="FQ790281">
    <property type="protein sequence ID" value="CCD46293.1"/>
    <property type="molecule type" value="Genomic_DNA"/>
</dbReference>
<accession>G2Y0X8</accession>
<reference evidence="2" key="1">
    <citation type="journal article" date="2011" name="PLoS Genet.">
        <title>Genomic analysis of the necrotrophic fungal pathogens Sclerotinia sclerotiorum and Botrytis cinerea.</title>
        <authorList>
            <person name="Amselem J."/>
            <person name="Cuomo C.A."/>
            <person name="van Kan J.A."/>
            <person name="Viaud M."/>
            <person name="Benito E.P."/>
            <person name="Couloux A."/>
            <person name="Coutinho P.M."/>
            <person name="de Vries R.P."/>
            <person name="Dyer P.S."/>
            <person name="Fillinger S."/>
            <person name="Fournier E."/>
            <person name="Gout L."/>
            <person name="Hahn M."/>
            <person name="Kohn L."/>
            <person name="Lapalu N."/>
            <person name="Plummer K.M."/>
            <person name="Pradier J.M."/>
            <person name="Quevillon E."/>
            <person name="Sharon A."/>
            <person name="Simon A."/>
            <person name="ten Have A."/>
            <person name="Tudzynski B."/>
            <person name="Tudzynski P."/>
            <person name="Wincker P."/>
            <person name="Andrew M."/>
            <person name="Anthouard V."/>
            <person name="Beever R.E."/>
            <person name="Beffa R."/>
            <person name="Benoit I."/>
            <person name="Bouzid O."/>
            <person name="Brault B."/>
            <person name="Chen Z."/>
            <person name="Choquer M."/>
            <person name="Collemare J."/>
            <person name="Cotton P."/>
            <person name="Danchin E.G."/>
            <person name="Da Silva C."/>
            <person name="Gautier A."/>
            <person name="Giraud C."/>
            <person name="Giraud T."/>
            <person name="Gonzalez C."/>
            <person name="Grossetete S."/>
            <person name="Guldener U."/>
            <person name="Henrissat B."/>
            <person name="Howlett B.J."/>
            <person name="Kodira C."/>
            <person name="Kretschmer M."/>
            <person name="Lappartient A."/>
            <person name="Leroch M."/>
            <person name="Levis C."/>
            <person name="Mauceli E."/>
            <person name="Neuveglise C."/>
            <person name="Oeser B."/>
            <person name="Pearson M."/>
            <person name="Poulain J."/>
            <person name="Poussereau N."/>
            <person name="Quesneville H."/>
            <person name="Rascle C."/>
            <person name="Schumacher J."/>
            <person name="Segurens B."/>
            <person name="Sexton A."/>
            <person name="Silva E."/>
            <person name="Sirven C."/>
            <person name="Soanes D.M."/>
            <person name="Talbot N.J."/>
            <person name="Templeton M."/>
            <person name="Yandava C."/>
            <person name="Yarden O."/>
            <person name="Zeng Q."/>
            <person name="Rollins J.A."/>
            <person name="Lebrun M.H."/>
            <person name="Dickman M."/>
        </authorList>
    </citation>
    <scope>NUCLEOTIDE SEQUENCE [LARGE SCALE GENOMIC DNA]</scope>
    <source>
        <strain evidence="2">T4</strain>
    </source>
</reference>
<dbReference type="HOGENOM" id="CLU_3013912_0_0_1"/>
<evidence type="ECO:0000313" key="2">
    <source>
        <dbReference type="Proteomes" id="UP000008177"/>
    </source>
</evidence>
<name>G2Y0X8_BOTF4</name>
<dbReference type="AlphaFoldDB" id="G2Y0X8"/>
<gene>
    <name evidence="1" type="ORF">BofuT4_uP118430.1</name>
</gene>